<evidence type="ECO:0000259" key="6">
    <source>
        <dbReference type="Pfam" id="PF01361"/>
    </source>
</evidence>
<dbReference type="PANTHER" id="PTHR35530:SF1">
    <property type="entry name" value="2-HYDROXYMUCONATE TAUTOMERASE"/>
    <property type="match status" value="1"/>
</dbReference>
<dbReference type="NCBIfam" id="TIGR00013">
    <property type="entry name" value="taut"/>
    <property type="match status" value="1"/>
</dbReference>
<sequence length="79" mass="8528">MPVIQIHLMEGRTTAQKQALMREVTRAAVETLGVSPQSVRILLQELQSGHFAVAGEPKYADHDPAANGHAPQPETVTSN</sequence>
<dbReference type="SUPFAM" id="SSF55331">
    <property type="entry name" value="Tautomerase/MIF"/>
    <property type="match status" value="1"/>
</dbReference>
<dbReference type="NCBIfam" id="NF002571">
    <property type="entry name" value="PRK02220.1"/>
    <property type="match status" value="1"/>
</dbReference>
<feature type="region of interest" description="Disordered" evidence="5">
    <location>
        <begin position="54"/>
        <end position="79"/>
    </location>
</feature>
<evidence type="ECO:0000256" key="5">
    <source>
        <dbReference type="SAM" id="MobiDB-lite"/>
    </source>
</evidence>
<dbReference type="AlphaFoldDB" id="A0A850Q750"/>
<proteinExistence type="inferred from homology"/>
<reference evidence="7 8" key="1">
    <citation type="submission" date="2020-04" db="EMBL/GenBank/DDBJ databases">
        <title>Donghicola sp., a member of the Rhodobacteraceae family isolated from mangrove forest in Thailand.</title>
        <authorList>
            <person name="Charoenyingcharoen P."/>
            <person name="Yukphan P."/>
        </authorList>
    </citation>
    <scope>NUCLEOTIDE SEQUENCE [LARGE SCALE GENOMIC DNA]</scope>
    <source>
        <strain evidence="7 8">B5-SW-15</strain>
    </source>
</reference>
<dbReference type="InterPro" id="IPR018191">
    <property type="entry name" value="4-OT"/>
</dbReference>
<dbReference type="Pfam" id="PF01361">
    <property type="entry name" value="Tautomerase"/>
    <property type="match status" value="1"/>
</dbReference>
<feature type="domain" description="4-oxalocrotonate tautomerase-like" evidence="6">
    <location>
        <begin position="2"/>
        <end position="58"/>
    </location>
</feature>
<dbReference type="EMBL" id="JABCJE010000020">
    <property type="protein sequence ID" value="NVO25627.1"/>
    <property type="molecule type" value="Genomic_DNA"/>
</dbReference>
<organism evidence="7 8">
    <name type="scientific">Donghicola mangrovi</name>
    <dbReference type="NCBI Taxonomy" id="2729614"/>
    <lineage>
        <taxon>Bacteria</taxon>
        <taxon>Pseudomonadati</taxon>
        <taxon>Pseudomonadota</taxon>
        <taxon>Alphaproteobacteria</taxon>
        <taxon>Rhodobacterales</taxon>
        <taxon>Roseobacteraceae</taxon>
        <taxon>Donghicola</taxon>
    </lineage>
</organism>
<protein>
    <recommendedName>
        <fullName evidence="4">Tautomerase</fullName>
        <ecNumber evidence="4">5.3.2.-</ecNumber>
    </recommendedName>
</protein>
<feature type="active site" description="Proton acceptor; via imino nitrogen" evidence="3">
    <location>
        <position position="2"/>
    </location>
</feature>
<dbReference type="InterPro" id="IPR014347">
    <property type="entry name" value="Tautomerase/MIF_sf"/>
</dbReference>
<evidence type="ECO:0000256" key="1">
    <source>
        <dbReference type="ARBA" id="ARBA00006723"/>
    </source>
</evidence>
<dbReference type="Gene3D" id="3.30.429.10">
    <property type="entry name" value="Macrophage Migration Inhibitory Factor"/>
    <property type="match status" value="1"/>
</dbReference>
<evidence type="ECO:0000313" key="8">
    <source>
        <dbReference type="Proteomes" id="UP000592216"/>
    </source>
</evidence>
<evidence type="ECO:0000313" key="7">
    <source>
        <dbReference type="EMBL" id="NVO25627.1"/>
    </source>
</evidence>
<evidence type="ECO:0000256" key="2">
    <source>
        <dbReference type="ARBA" id="ARBA00023235"/>
    </source>
</evidence>
<evidence type="ECO:0000256" key="4">
    <source>
        <dbReference type="RuleBase" id="RU362032"/>
    </source>
</evidence>
<comment type="similarity">
    <text evidence="1 4">Belongs to the 4-oxalocrotonate tautomerase family.</text>
</comment>
<keyword evidence="2 4" id="KW-0413">Isomerase</keyword>
<dbReference type="Proteomes" id="UP000592216">
    <property type="component" value="Unassembled WGS sequence"/>
</dbReference>
<dbReference type="InterPro" id="IPR004370">
    <property type="entry name" value="4-OT-like_dom"/>
</dbReference>
<name>A0A850Q750_9RHOB</name>
<dbReference type="GO" id="GO:0016853">
    <property type="term" value="F:isomerase activity"/>
    <property type="evidence" value="ECO:0007669"/>
    <property type="project" value="UniProtKB-UniRule"/>
</dbReference>
<dbReference type="EC" id="5.3.2.-" evidence="4"/>
<comment type="caution">
    <text evidence="7">The sequence shown here is derived from an EMBL/GenBank/DDBJ whole genome shotgun (WGS) entry which is preliminary data.</text>
</comment>
<dbReference type="PANTHER" id="PTHR35530">
    <property type="entry name" value="TAUTOMERASE-RELATED"/>
    <property type="match status" value="1"/>
</dbReference>
<evidence type="ECO:0000256" key="3">
    <source>
        <dbReference type="PIRSR" id="PIRSR618191-1"/>
    </source>
</evidence>
<gene>
    <name evidence="7" type="ORF">HJ536_19935</name>
</gene>
<accession>A0A850Q750</accession>